<name>A0ACA9QCC1_9GLOM</name>
<dbReference type="EMBL" id="CAJVQC010030783">
    <property type="protein sequence ID" value="CAG8746631.1"/>
    <property type="molecule type" value="Genomic_DNA"/>
</dbReference>
<evidence type="ECO:0000313" key="1">
    <source>
        <dbReference type="EMBL" id="CAG8746631.1"/>
    </source>
</evidence>
<comment type="caution">
    <text evidence="1">The sequence shown here is derived from an EMBL/GenBank/DDBJ whole genome shotgun (WGS) entry which is preliminary data.</text>
</comment>
<feature type="non-terminal residue" evidence="1">
    <location>
        <position position="1"/>
    </location>
</feature>
<dbReference type="Proteomes" id="UP000789920">
    <property type="component" value="Unassembled WGS sequence"/>
</dbReference>
<accession>A0ACA9QCC1</accession>
<sequence>QTNQQASTIYPPETKSLTIDKAKNELWNEEIGIRNKNCQTHYLNMLAIYKVKNETTWNEEISIRKVDKRKSPKKKIDMLLERVSQPGKQTNKQVQYTHLKPKA</sequence>
<proteinExistence type="predicted"/>
<gene>
    <name evidence="1" type="ORF">RPERSI_LOCUS13732</name>
</gene>
<organism evidence="1 2">
    <name type="scientific">Racocetra persica</name>
    <dbReference type="NCBI Taxonomy" id="160502"/>
    <lineage>
        <taxon>Eukaryota</taxon>
        <taxon>Fungi</taxon>
        <taxon>Fungi incertae sedis</taxon>
        <taxon>Mucoromycota</taxon>
        <taxon>Glomeromycotina</taxon>
        <taxon>Glomeromycetes</taxon>
        <taxon>Diversisporales</taxon>
        <taxon>Gigasporaceae</taxon>
        <taxon>Racocetra</taxon>
    </lineage>
</organism>
<keyword evidence="2" id="KW-1185">Reference proteome</keyword>
<evidence type="ECO:0000313" key="2">
    <source>
        <dbReference type="Proteomes" id="UP000789920"/>
    </source>
</evidence>
<reference evidence="1" key="1">
    <citation type="submission" date="2021-06" db="EMBL/GenBank/DDBJ databases">
        <authorList>
            <person name="Kallberg Y."/>
            <person name="Tangrot J."/>
            <person name="Rosling A."/>
        </authorList>
    </citation>
    <scope>NUCLEOTIDE SEQUENCE</scope>
    <source>
        <strain evidence="1">MA461A</strain>
    </source>
</reference>
<protein>
    <submittedName>
        <fullName evidence="1">31307_t:CDS:1</fullName>
    </submittedName>
</protein>